<evidence type="ECO:0000256" key="4">
    <source>
        <dbReference type="ARBA" id="ARBA00023136"/>
    </source>
</evidence>
<feature type="domain" description="EamA" evidence="6">
    <location>
        <begin position="158"/>
        <end position="292"/>
    </location>
</feature>
<keyword evidence="4 5" id="KW-0472">Membrane</keyword>
<keyword evidence="3 5" id="KW-1133">Transmembrane helix</keyword>
<accession>A0A965GBH8</accession>
<feature type="transmembrane region" description="Helical" evidence="5">
    <location>
        <begin position="37"/>
        <end position="59"/>
    </location>
</feature>
<dbReference type="GO" id="GO:0016020">
    <property type="term" value="C:membrane"/>
    <property type="evidence" value="ECO:0007669"/>
    <property type="project" value="UniProtKB-SubCell"/>
</dbReference>
<feature type="domain" description="EamA" evidence="6">
    <location>
        <begin position="14"/>
        <end position="146"/>
    </location>
</feature>
<evidence type="ECO:0000256" key="1">
    <source>
        <dbReference type="ARBA" id="ARBA00004141"/>
    </source>
</evidence>
<dbReference type="PANTHER" id="PTHR32322:SF9">
    <property type="entry name" value="AMINO-ACID METABOLITE EFFLUX PUMP-RELATED"/>
    <property type="match status" value="1"/>
</dbReference>
<feature type="transmembrane region" description="Helical" evidence="5">
    <location>
        <begin position="277"/>
        <end position="297"/>
    </location>
</feature>
<evidence type="ECO:0000313" key="7">
    <source>
        <dbReference type="EMBL" id="NBR93404.1"/>
    </source>
</evidence>
<dbReference type="Pfam" id="PF00892">
    <property type="entry name" value="EamA"/>
    <property type="match status" value="2"/>
</dbReference>
<dbReference type="PANTHER" id="PTHR32322">
    <property type="entry name" value="INNER MEMBRANE TRANSPORTER"/>
    <property type="match status" value="1"/>
</dbReference>
<evidence type="ECO:0000313" key="8">
    <source>
        <dbReference type="Proteomes" id="UP000740727"/>
    </source>
</evidence>
<dbReference type="SUPFAM" id="SSF103481">
    <property type="entry name" value="Multidrug resistance efflux transporter EmrE"/>
    <property type="match status" value="2"/>
</dbReference>
<feature type="transmembrane region" description="Helical" evidence="5">
    <location>
        <begin position="100"/>
        <end position="120"/>
    </location>
</feature>
<comment type="subcellular location">
    <subcellularLocation>
        <location evidence="1">Membrane</location>
        <topology evidence="1">Multi-pass membrane protein</topology>
    </subcellularLocation>
</comment>
<protein>
    <submittedName>
        <fullName evidence="7">DMT family transporter</fullName>
    </submittedName>
</protein>
<keyword evidence="2 5" id="KW-0812">Transmembrane</keyword>
<name>A0A965GBH8_9PROT</name>
<dbReference type="Proteomes" id="UP000740727">
    <property type="component" value="Unassembled WGS sequence"/>
</dbReference>
<evidence type="ECO:0000256" key="2">
    <source>
        <dbReference type="ARBA" id="ARBA00022692"/>
    </source>
</evidence>
<feature type="transmembrane region" description="Helical" evidence="5">
    <location>
        <begin position="71"/>
        <end position="94"/>
    </location>
</feature>
<feature type="transmembrane region" description="Helical" evidence="5">
    <location>
        <begin position="132"/>
        <end position="152"/>
    </location>
</feature>
<dbReference type="AlphaFoldDB" id="A0A965GBH8"/>
<feature type="transmembrane region" description="Helical" evidence="5">
    <location>
        <begin position="221"/>
        <end position="239"/>
    </location>
</feature>
<comment type="caution">
    <text evidence="7">The sequence shown here is derived from an EMBL/GenBank/DDBJ whole genome shotgun (WGS) entry which is preliminary data.</text>
</comment>
<proteinExistence type="predicted"/>
<dbReference type="InterPro" id="IPR000620">
    <property type="entry name" value="EamA_dom"/>
</dbReference>
<dbReference type="InterPro" id="IPR050638">
    <property type="entry name" value="AA-Vitamin_Transporters"/>
</dbReference>
<dbReference type="EMBL" id="RFXN01000004">
    <property type="protein sequence ID" value="NBR93404.1"/>
    <property type="molecule type" value="Genomic_DNA"/>
</dbReference>
<evidence type="ECO:0000256" key="3">
    <source>
        <dbReference type="ARBA" id="ARBA00022989"/>
    </source>
</evidence>
<evidence type="ECO:0000259" key="6">
    <source>
        <dbReference type="Pfam" id="PF00892"/>
    </source>
</evidence>
<gene>
    <name evidence="7" type="ORF">EBT44_00840</name>
</gene>
<reference evidence="7" key="1">
    <citation type="submission" date="2018-10" db="EMBL/GenBank/DDBJ databases">
        <title>Iterative Subtractive Binning of Freshwater Chronoseries Metagenomes Recovers Nearly Complete Genomes from over Four Hundred Novel Species.</title>
        <authorList>
            <person name="Rodriguez-R L.M."/>
            <person name="Tsementzi D."/>
            <person name="Luo C."/>
            <person name="Konstantinidis K.T."/>
        </authorList>
    </citation>
    <scope>NUCLEOTIDE SEQUENCE</scope>
    <source>
        <strain evidence="7">WB5_2A_028</strain>
    </source>
</reference>
<sequence>MSKANEVSGSKGWITSYLALGIVWGASFLFIEKSLTFLTPVGVAFFRCALGALALWVVLLRRKMRINRDYLLFLQLWVMGLLLNVFPGILFAYAQEQVSSILAGIMNALTPIMSILMIMIVFRSERLSFEKVFGIILGFFGVVIVLVVGQTIGQTSASAIIALLLAVLCYGASYPFSSKYIIPRKLSPEILATTQVSLSALTLFPFFLLNGFHSYEISLEALLSILALGVLGTGIAYIWNFRNVELAGPSLASTVTYITPLVAVILGFLLLGEPLTWNEPLGGLIVLIGSAIAQGRVRVVRRR</sequence>
<organism evidence="7 8">
    <name type="scientific">Candidatus Fonsibacter lacus</name>
    <dbReference type="NCBI Taxonomy" id="2576439"/>
    <lineage>
        <taxon>Bacteria</taxon>
        <taxon>Pseudomonadati</taxon>
        <taxon>Pseudomonadota</taxon>
        <taxon>Alphaproteobacteria</taxon>
        <taxon>Candidatus Pelagibacterales</taxon>
        <taxon>Candidatus Pelagibacterales incertae sedis</taxon>
        <taxon>Candidatus Fonsibacter</taxon>
    </lineage>
</organism>
<dbReference type="InterPro" id="IPR037185">
    <property type="entry name" value="EmrE-like"/>
</dbReference>
<feature type="transmembrane region" description="Helical" evidence="5">
    <location>
        <begin position="12"/>
        <end position="31"/>
    </location>
</feature>
<feature type="transmembrane region" description="Helical" evidence="5">
    <location>
        <begin position="158"/>
        <end position="177"/>
    </location>
</feature>
<feature type="transmembrane region" description="Helical" evidence="5">
    <location>
        <begin position="189"/>
        <end position="209"/>
    </location>
</feature>
<evidence type="ECO:0000256" key="5">
    <source>
        <dbReference type="SAM" id="Phobius"/>
    </source>
</evidence>
<feature type="transmembrane region" description="Helical" evidence="5">
    <location>
        <begin position="251"/>
        <end position="271"/>
    </location>
</feature>